<keyword evidence="2" id="KW-1185">Reference proteome</keyword>
<reference evidence="1 2" key="1">
    <citation type="submission" date="2018-09" db="EMBL/GenBank/DDBJ databases">
        <authorList>
            <person name="Zhu H."/>
        </authorList>
    </citation>
    <scope>NUCLEOTIDE SEQUENCE [LARGE SCALE GENOMIC DNA]</scope>
    <source>
        <strain evidence="1 2">K2W22B-5</strain>
    </source>
</reference>
<dbReference type="OrthoDB" id="4134300at1224"/>
<dbReference type="EMBL" id="QYUL01000001">
    <property type="protein sequence ID" value="RJF84265.1"/>
    <property type="molecule type" value="Genomic_DNA"/>
</dbReference>
<dbReference type="Proteomes" id="UP000283458">
    <property type="component" value="Unassembled WGS sequence"/>
</dbReference>
<dbReference type="RefSeq" id="WP_119829905.1">
    <property type="nucleotide sequence ID" value="NZ_QYUL01000001.1"/>
</dbReference>
<accession>A0A418W2K7</accession>
<protein>
    <submittedName>
        <fullName evidence="1">Uncharacterized protein</fullName>
    </submittedName>
</protein>
<comment type="caution">
    <text evidence="1">The sequence shown here is derived from an EMBL/GenBank/DDBJ whole genome shotgun (WGS) entry which is preliminary data.</text>
</comment>
<gene>
    <name evidence="1" type="ORF">D3877_06750</name>
</gene>
<organism evidence="1 2">
    <name type="scientific">Azospirillum cavernae</name>
    <dbReference type="NCBI Taxonomy" id="2320860"/>
    <lineage>
        <taxon>Bacteria</taxon>
        <taxon>Pseudomonadati</taxon>
        <taxon>Pseudomonadota</taxon>
        <taxon>Alphaproteobacteria</taxon>
        <taxon>Rhodospirillales</taxon>
        <taxon>Azospirillaceae</taxon>
        <taxon>Azospirillum</taxon>
    </lineage>
</organism>
<proteinExistence type="predicted"/>
<name>A0A418W2K7_9PROT</name>
<evidence type="ECO:0000313" key="2">
    <source>
        <dbReference type="Proteomes" id="UP000283458"/>
    </source>
</evidence>
<evidence type="ECO:0000313" key="1">
    <source>
        <dbReference type="EMBL" id="RJF84265.1"/>
    </source>
</evidence>
<dbReference type="AlphaFoldDB" id="A0A418W2K7"/>
<sequence>MPDSATTTMRADALPAELVALLPHGLLPTARVRITLEVQEPTQEEWMEAVRAGVDRGRADAAAGRIVDGDDMFARLKSKHFPKLEKQP</sequence>